<dbReference type="PROSITE" id="PS50026">
    <property type="entry name" value="EGF_3"/>
    <property type="match status" value="1"/>
</dbReference>
<dbReference type="InterPro" id="IPR021910">
    <property type="entry name" value="NGX6/PGAP6/MYMK"/>
</dbReference>
<keyword evidence="3" id="KW-1003">Cell membrane</keyword>
<feature type="transmembrane region" description="Helical" evidence="8">
    <location>
        <begin position="531"/>
        <end position="547"/>
    </location>
</feature>
<keyword evidence="7" id="KW-1015">Disulfide bond</keyword>
<feature type="domain" description="EGF-like" evidence="9">
    <location>
        <begin position="405"/>
        <end position="445"/>
    </location>
</feature>
<evidence type="ECO:0000259" key="9">
    <source>
        <dbReference type="PROSITE" id="PS50026"/>
    </source>
</evidence>
<comment type="similarity">
    <text evidence="2">Belongs to the TMEM8 family.</text>
</comment>
<evidence type="ECO:0000256" key="8">
    <source>
        <dbReference type="SAM" id="Phobius"/>
    </source>
</evidence>
<name>A0ABD0LXA5_9CAEN</name>
<gene>
    <name evidence="10" type="ORF">BaRGS_00004739</name>
</gene>
<reference evidence="10 11" key="1">
    <citation type="journal article" date="2023" name="Sci. Data">
        <title>Genome assembly of the Korean intertidal mud-creeper Batillaria attramentaria.</title>
        <authorList>
            <person name="Patra A.K."/>
            <person name="Ho P.T."/>
            <person name="Jun S."/>
            <person name="Lee S.J."/>
            <person name="Kim Y."/>
            <person name="Won Y.J."/>
        </authorList>
    </citation>
    <scope>NUCLEOTIDE SEQUENCE [LARGE SCALE GENOMIC DNA]</scope>
    <source>
        <strain evidence="10">Wonlab-2016</strain>
    </source>
</reference>
<dbReference type="PANTHER" id="PTHR14319:SF3">
    <property type="entry name" value="TRANSMEMBRANE PROTEIN-LIKE PROTEIN"/>
    <property type="match status" value="1"/>
</dbReference>
<evidence type="ECO:0000256" key="7">
    <source>
        <dbReference type="PROSITE-ProRule" id="PRU00076"/>
    </source>
</evidence>
<keyword evidence="4 8" id="KW-0812">Transmembrane</keyword>
<keyword evidence="6 8" id="KW-0472">Membrane</keyword>
<feature type="disulfide bond" evidence="7">
    <location>
        <begin position="435"/>
        <end position="444"/>
    </location>
</feature>
<dbReference type="PROSITE" id="PS01186">
    <property type="entry name" value="EGF_2"/>
    <property type="match status" value="1"/>
</dbReference>
<dbReference type="AlphaFoldDB" id="A0ABD0LXA5"/>
<comment type="subcellular location">
    <subcellularLocation>
        <location evidence="1">Cell membrane</location>
        <topology evidence="1">Multi-pass membrane protein</topology>
    </subcellularLocation>
</comment>
<dbReference type="InterPro" id="IPR000742">
    <property type="entry name" value="EGF"/>
</dbReference>
<evidence type="ECO:0000256" key="4">
    <source>
        <dbReference type="ARBA" id="ARBA00022692"/>
    </source>
</evidence>
<evidence type="ECO:0000256" key="6">
    <source>
        <dbReference type="ARBA" id="ARBA00023136"/>
    </source>
</evidence>
<keyword evidence="7" id="KW-0245">EGF-like domain</keyword>
<dbReference type="GO" id="GO:0005886">
    <property type="term" value="C:plasma membrane"/>
    <property type="evidence" value="ECO:0007669"/>
    <property type="project" value="UniProtKB-SubCell"/>
</dbReference>
<organism evidence="10 11">
    <name type="scientific">Batillaria attramentaria</name>
    <dbReference type="NCBI Taxonomy" id="370345"/>
    <lineage>
        <taxon>Eukaryota</taxon>
        <taxon>Metazoa</taxon>
        <taxon>Spiralia</taxon>
        <taxon>Lophotrochozoa</taxon>
        <taxon>Mollusca</taxon>
        <taxon>Gastropoda</taxon>
        <taxon>Caenogastropoda</taxon>
        <taxon>Sorbeoconcha</taxon>
        <taxon>Cerithioidea</taxon>
        <taxon>Batillariidae</taxon>
        <taxon>Batillaria</taxon>
    </lineage>
</organism>
<keyword evidence="11" id="KW-1185">Reference proteome</keyword>
<comment type="caution">
    <text evidence="10">The sequence shown here is derived from an EMBL/GenBank/DDBJ whole genome shotgun (WGS) entry which is preliminary data.</text>
</comment>
<evidence type="ECO:0000256" key="5">
    <source>
        <dbReference type="ARBA" id="ARBA00022989"/>
    </source>
</evidence>
<feature type="non-terminal residue" evidence="10">
    <location>
        <position position="643"/>
    </location>
</feature>
<evidence type="ECO:0000313" key="10">
    <source>
        <dbReference type="EMBL" id="KAK7504007.1"/>
    </source>
</evidence>
<sequence length="643" mass="70492">SLRRSSIPVVQLYNESLPDRYKPPTDQQSHYVHADKRTYTLTLNSPTPGRVYLLATVLNQDEDVIEKLQWGEPLSGSYTMNVRAMYTLVPNVTSLDTDQVTTVSFTADGAVTRSFRVPSFTMSFELILADCQPTNCPVVMTLSDSLNADDASASSQNCSTQGQRCSLKVVSPRVDKESYVTFSSSGGSGANGTTFNVSFEMQGCKAESTKYVLHSTSDNVTSSEDFPPQLYRSAVGILPYLPTDDFPACVNQGLLGRVGVSSSSDFAFNAFFALWTTEGKVVRKLHVMVPDFTTEVRTFTLQDSVDSGGILSLQATLESKGWNGVVRVCAMPDRIAENSSLAECPDGAVLQLNSTSLSNTSAANDVVYLPFPVSGTWYLSVQSQCWGQSGPEPCLSLPMISLSVEMTQCAPDACGQYGSCKLFMEATTIFAACECYAGYRGLACNDTTYALTKGQQLQAVYLLTFSNLAFLPAIFLALYRHYFTLFYHACDASHVYQTCITHYDSLQFCDFFGSVLSFWALLMTMARVKEGARTFLLLAGAMVIAVFQDSERLDVGATVGPIAVAAAILVASWLVEMRRLRALFPSKRRYLFFLLPGAILAVSGIAVKFLVTSNASYQYGHSYWHFSVMLAPCFLMPPRRGYK</sequence>
<dbReference type="EMBL" id="JACVVK020000017">
    <property type="protein sequence ID" value="KAK7504007.1"/>
    <property type="molecule type" value="Genomic_DNA"/>
</dbReference>
<feature type="transmembrane region" description="Helical" evidence="8">
    <location>
        <begin position="459"/>
        <end position="479"/>
    </location>
</feature>
<dbReference type="PROSITE" id="PS00022">
    <property type="entry name" value="EGF_1"/>
    <property type="match status" value="1"/>
</dbReference>
<evidence type="ECO:0000256" key="1">
    <source>
        <dbReference type="ARBA" id="ARBA00004651"/>
    </source>
</evidence>
<protein>
    <recommendedName>
        <fullName evidence="9">EGF-like domain-containing protein</fullName>
    </recommendedName>
</protein>
<comment type="caution">
    <text evidence="7">Lacks conserved residue(s) required for the propagation of feature annotation.</text>
</comment>
<feature type="transmembrane region" description="Helical" evidence="8">
    <location>
        <begin position="559"/>
        <end position="578"/>
    </location>
</feature>
<dbReference type="Pfam" id="PF12036">
    <property type="entry name" value="DUF3522"/>
    <property type="match status" value="1"/>
</dbReference>
<evidence type="ECO:0000256" key="2">
    <source>
        <dbReference type="ARBA" id="ARBA00005542"/>
    </source>
</evidence>
<proteinExistence type="inferred from homology"/>
<evidence type="ECO:0000256" key="3">
    <source>
        <dbReference type="ARBA" id="ARBA00022475"/>
    </source>
</evidence>
<keyword evidence="5 8" id="KW-1133">Transmembrane helix</keyword>
<feature type="transmembrane region" description="Helical" evidence="8">
    <location>
        <begin position="590"/>
        <end position="611"/>
    </location>
</feature>
<dbReference type="PANTHER" id="PTHR14319">
    <property type="entry name" value="FIVE-SPAN TRANSMEMBRANE PROTEIN M83"/>
    <property type="match status" value="1"/>
</dbReference>
<evidence type="ECO:0000313" key="11">
    <source>
        <dbReference type="Proteomes" id="UP001519460"/>
    </source>
</evidence>
<dbReference type="Proteomes" id="UP001519460">
    <property type="component" value="Unassembled WGS sequence"/>
</dbReference>
<accession>A0ABD0LXA5</accession>
<feature type="non-terminal residue" evidence="10">
    <location>
        <position position="1"/>
    </location>
</feature>